<reference evidence="4 5" key="1">
    <citation type="submission" date="2020-01" db="EMBL/GenBank/DDBJ databases">
        <authorList>
            <consortium name="DOE Joint Genome Institute"/>
            <person name="Haridas S."/>
            <person name="Albert R."/>
            <person name="Binder M."/>
            <person name="Bloem J."/>
            <person name="Labutti K."/>
            <person name="Salamov A."/>
            <person name="Andreopoulos B."/>
            <person name="Baker S.E."/>
            <person name="Barry K."/>
            <person name="Bills G."/>
            <person name="Bluhm B.H."/>
            <person name="Cannon C."/>
            <person name="Castanera R."/>
            <person name="Culley D.E."/>
            <person name="Daum C."/>
            <person name="Ezra D."/>
            <person name="Gonzalez J.B."/>
            <person name="Henrissat B."/>
            <person name="Kuo A."/>
            <person name="Liang C."/>
            <person name="Lipzen A."/>
            <person name="Lutzoni F."/>
            <person name="Magnuson J."/>
            <person name="Mondo S."/>
            <person name="Nolan M."/>
            <person name="Ohm R."/>
            <person name="Pangilinan J."/>
            <person name="Park H.-J.H."/>
            <person name="Ramirez L."/>
            <person name="Alfaro M."/>
            <person name="Sun H."/>
            <person name="Tritt A."/>
            <person name="Yoshinaga Y."/>
            <person name="Zwiers L.-H.L."/>
            <person name="Turgeon B.G."/>
            <person name="Goodwin S.B."/>
            <person name="Spatafora J.W."/>
            <person name="Crous P.W."/>
            <person name="Grigoriev I.V."/>
        </authorList>
    </citation>
    <scope>NUCLEOTIDE SEQUENCE [LARGE SCALE GENOMIC DNA]</scope>
    <source>
        <strain evidence="4 5">CBS 611.86</strain>
    </source>
</reference>
<protein>
    <recommendedName>
        <fullName evidence="3">RING-type domain-containing protein</fullName>
    </recommendedName>
</protein>
<keyword evidence="5" id="KW-1185">Reference proteome</keyword>
<evidence type="ECO:0000313" key="4">
    <source>
        <dbReference type="EMBL" id="KAF2876952.1"/>
    </source>
</evidence>
<dbReference type="EMBL" id="JAADJZ010000002">
    <property type="protein sequence ID" value="KAF2876952.1"/>
    <property type="molecule type" value="Genomic_DNA"/>
</dbReference>
<feature type="domain" description="RING-type" evidence="3">
    <location>
        <begin position="29"/>
        <end position="92"/>
    </location>
</feature>
<dbReference type="SUPFAM" id="SSF57850">
    <property type="entry name" value="RING/U-box"/>
    <property type="match status" value="1"/>
</dbReference>
<evidence type="ECO:0000256" key="1">
    <source>
        <dbReference type="PROSITE-ProRule" id="PRU00175"/>
    </source>
</evidence>
<proteinExistence type="predicted"/>
<feature type="compositionally biased region" description="Acidic residues" evidence="2">
    <location>
        <begin position="173"/>
        <end position="206"/>
    </location>
</feature>
<keyword evidence="1" id="KW-0862">Zinc</keyword>
<feature type="region of interest" description="Disordered" evidence="2">
    <location>
        <begin position="162"/>
        <end position="206"/>
    </location>
</feature>
<keyword evidence="1" id="KW-0863">Zinc-finger</keyword>
<dbReference type="InterPro" id="IPR013083">
    <property type="entry name" value="Znf_RING/FYVE/PHD"/>
</dbReference>
<evidence type="ECO:0000313" key="5">
    <source>
        <dbReference type="Proteomes" id="UP000481861"/>
    </source>
</evidence>
<comment type="caution">
    <text evidence="4">The sequence shown here is derived from an EMBL/GenBank/DDBJ whole genome shotgun (WGS) entry which is preliminary data.</text>
</comment>
<keyword evidence="1" id="KW-0479">Metal-binding</keyword>
<dbReference type="GO" id="GO:0008270">
    <property type="term" value="F:zinc ion binding"/>
    <property type="evidence" value="ECO:0007669"/>
    <property type="project" value="UniProtKB-KW"/>
</dbReference>
<dbReference type="OrthoDB" id="2849579at2759"/>
<dbReference type="InterPro" id="IPR001841">
    <property type="entry name" value="Znf_RING"/>
</dbReference>
<name>A0A7C8IHV4_9PLEO</name>
<dbReference type="Pfam" id="PF13639">
    <property type="entry name" value="zf-RING_2"/>
    <property type="match status" value="1"/>
</dbReference>
<dbReference type="PROSITE" id="PS50089">
    <property type="entry name" value="ZF_RING_2"/>
    <property type="match status" value="1"/>
</dbReference>
<accession>A0A7C8IHV4</accession>
<gene>
    <name evidence="4" type="ORF">BDV95DRAFT_601363</name>
</gene>
<dbReference type="Proteomes" id="UP000481861">
    <property type="component" value="Unassembled WGS sequence"/>
</dbReference>
<dbReference type="Gene3D" id="3.30.40.10">
    <property type="entry name" value="Zinc/RING finger domain, C3HC4 (zinc finger)"/>
    <property type="match status" value="1"/>
</dbReference>
<organism evidence="4 5">
    <name type="scientific">Massariosphaeria phaeospora</name>
    <dbReference type="NCBI Taxonomy" id="100035"/>
    <lineage>
        <taxon>Eukaryota</taxon>
        <taxon>Fungi</taxon>
        <taxon>Dikarya</taxon>
        <taxon>Ascomycota</taxon>
        <taxon>Pezizomycotina</taxon>
        <taxon>Dothideomycetes</taxon>
        <taxon>Pleosporomycetidae</taxon>
        <taxon>Pleosporales</taxon>
        <taxon>Pleosporales incertae sedis</taxon>
        <taxon>Massariosphaeria</taxon>
    </lineage>
</organism>
<evidence type="ECO:0000259" key="3">
    <source>
        <dbReference type="PROSITE" id="PS50089"/>
    </source>
</evidence>
<dbReference type="AlphaFoldDB" id="A0A7C8IHV4"/>
<evidence type="ECO:0000256" key="2">
    <source>
        <dbReference type="SAM" id="MobiDB-lite"/>
    </source>
</evidence>
<sequence length="206" mass="22350">MAAYPTKALFEADGLEPFRINAYAVSQVCAICCHPLIVNPSTPDTTNNNNIAHPTRSSSTFHPATRIKPCGHVLGAECLAAWLTTGHTCPICARTLFPAAVNAPVSQRDINAILDVGGHIFGEGRVMGVVAGLLEWDAVQQQQAVREEERVERENRDLVWWDDNEIMDWGGGGEDEQEEGEGEGEHDDAEEDFDGGDEEAYDDGGA</sequence>